<gene>
    <name evidence="3" type="ORF">M0R89_14830</name>
</gene>
<dbReference type="CDD" id="cd03674">
    <property type="entry name" value="NUDIX_Hydrolase"/>
    <property type="match status" value="1"/>
</dbReference>
<dbReference type="GeneID" id="72186499"/>
<evidence type="ECO:0000256" key="1">
    <source>
        <dbReference type="ARBA" id="ARBA00022801"/>
    </source>
</evidence>
<evidence type="ECO:0000313" key="4">
    <source>
        <dbReference type="Proteomes" id="UP000830729"/>
    </source>
</evidence>
<proteinExistence type="predicted"/>
<dbReference type="PANTHER" id="PTHR43736:SF1">
    <property type="entry name" value="DIHYDRONEOPTERIN TRIPHOSPHATE DIPHOSPHATASE"/>
    <property type="match status" value="1"/>
</dbReference>
<dbReference type="KEGG" id="halx:M0R89_14830"/>
<dbReference type="InterPro" id="IPR020476">
    <property type="entry name" value="Nudix_hydrolase"/>
</dbReference>
<keyword evidence="1" id="KW-0378">Hydrolase</keyword>
<dbReference type="AlphaFoldDB" id="A0A8U0HSF1"/>
<dbReference type="Gene3D" id="3.90.79.10">
    <property type="entry name" value="Nucleoside Triphosphate Pyrophosphohydrolase"/>
    <property type="match status" value="1"/>
</dbReference>
<dbReference type="PRINTS" id="PR00502">
    <property type="entry name" value="NUDIXFAMILY"/>
</dbReference>
<name>A0A8U0HSF1_9EURY</name>
<dbReference type="GO" id="GO:0016787">
    <property type="term" value="F:hydrolase activity"/>
    <property type="evidence" value="ECO:0007669"/>
    <property type="project" value="UniProtKB-KW"/>
</dbReference>
<keyword evidence="4" id="KW-1185">Reference proteome</keyword>
<evidence type="ECO:0000259" key="2">
    <source>
        <dbReference type="PROSITE" id="PS51462"/>
    </source>
</evidence>
<dbReference type="InterPro" id="IPR020084">
    <property type="entry name" value="NUDIX_hydrolase_CS"/>
</dbReference>
<organism evidence="3 4">
    <name type="scientific">Halorussus limi</name>
    <dbReference type="NCBI Taxonomy" id="2938695"/>
    <lineage>
        <taxon>Archaea</taxon>
        <taxon>Methanobacteriati</taxon>
        <taxon>Methanobacteriota</taxon>
        <taxon>Stenosarchaea group</taxon>
        <taxon>Halobacteria</taxon>
        <taxon>Halobacteriales</taxon>
        <taxon>Haladaptataceae</taxon>
        <taxon>Halorussus</taxon>
    </lineage>
</organism>
<dbReference type="InterPro" id="IPR000086">
    <property type="entry name" value="NUDIX_hydrolase_dom"/>
</dbReference>
<dbReference type="Proteomes" id="UP000830729">
    <property type="component" value="Chromosome"/>
</dbReference>
<evidence type="ECO:0000313" key="3">
    <source>
        <dbReference type="EMBL" id="UPV73807.1"/>
    </source>
</evidence>
<dbReference type="SUPFAM" id="SSF55811">
    <property type="entry name" value="Nudix"/>
    <property type="match status" value="1"/>
</dbReference>
<sequence length="160" mass="18168">METTRHFTATTYVVNDGAVALHHHDRLDMWLSPGGHVDRDELPREAARREVREETGLDVDLLEPETDVSVEAGRELPPAEHVMLFDIDVYPDGEVGHQHIDFVYFAEAANRDVDPEGDDEADADEWVWFTPEDLRSRDDLTTEVVQIGSEAIEKVESRSE</sequence>
<accession>A0A8U0HSF1</accession>
<dbReference type="InterPro" id="IPR015797">
    <property type="entry name" value="NUDIX_hydrolase-like_dom_sf"/>
</dbReference>
<dbReference type="Pfam" id="PF00293">
    <property type="entry name" value="NUDIX"/>
    <property type="match status" value="1"/>
</dbReference>
<dbReference type="RefSeq" id="WP_248649859.1">
    <property type="nucleotide sequence ID" value="NZ_CP096659.1"/>
</dbReference>
<feature type="domain" description="Nudix hydrolase" evidence="2">
    <location>
        <begin position="4"/>
        <end position="153"/>
    </location>
</feature>
<dbReference type="PANTHER" id="PTHR43736">
    <property type="entry name" value="ADP-RIBOSE PYROPHOSPHATASE"/>
    <property type="match status" value="1"/>
</dbReference>
<dbReference type="PROSITE" id="PS00893">
    <property type="entry name" value="NUDIX_BOX"/>
    <property type="match status" value="1"/>
</dbReference>
<dbReference type="PROSITE" id="PS51462">
    <property type="entry name" value="NUDIX"/>
    <property type="match status" value="1"/>
</dbReference>
<protein>
    <submittedName>
        <fullName evidence="3">NUDIX domain-containing protein</fullName>
    </submittedName>
</protein>
<reference evidence="3 4" key="1">
    <citation type="submission" date="2022-04" db="EMBL/GenBank/DDBJ databases">
        <title>Diverse halophilic archaea isolated from saline environments.</title>
        <authorList>
            <person name="Cui H.-L."/>
        </authorList>
    </citation>
    <scope>NUCLEOTIDE SEQUENCE [LARGE SCALE GENOMIC DNA]</scope>
    <source>
        <strain evidence="3 4">XZYJT49</strain>
    </source>
</reference>
<dbReference type="EMBL" id="CP096659">
    <property type="protein sequence ID" value="UPV73807.1"/>
    <property type="molecule type" value="Genomic_DNA"/>
</dbReference>